<keyword evidence="1 3" id="KW-0378">Hydrolase</keyword>
<dbReference type="AlphaFoldDB" id="A0A919JAQ9"/>
<dbReference type="InterPro" id="IPR001547">
    <property type="entry name" value="Glyco_hydro_5"/>
</dbReference>
<dbReference type="EMBL" id="BOMM01000073">
    <property type="protein sequence ID" value="GIE15804.1"/>
    <property type="molecule type" value="Genomic_DNA"/>
</dbReference>
<dbReference type="GO" id="GO:0009251">
    <property type="term" value="P:glucan catabolic process"/>
    <property type="evidence" value="ECO:0007669"/>
    <property type="project" value="TreeGrafter"/>
</dbReference>
<dbReference type="PANTHER" id="PTHR34142:SF1">
    <property type="entry name" value="GLYCOSIDE HYDROLASE FAMILY 5 DOMAIN-CONTAINING PROTEIN"/>
    <property type="match status" value="1"/>
</dbReference>
<comment type="caution">
    <text evidence="6">The sequence shown here is derived from an EMBL/GenBank/DDBJ whole genome shotgun (WGS) entry which is preliminary data.</text>
</comment>
<accession>A0A919JAQ9</accession>
<name>A0A919JAQ9_9ACTN</name>
<feature type="domain" description="Glycoside hydrolase family 5" evidence="5">
    <location>
        <begin position="91"/>
        <end position="361"/>
    </location>
</feature>
<dbReference type="Proteomes" id="UP000598174">
    <property type="component" value="Unassembled WGS sequence"/>
</dbReference>
<keyword evidence="2 3" id="KW-0326">Glycosidase</keyword>
<feature type="region of interest" description="Disordered" evidence="4">
    <location>
        <begin position="157"/>
        <end position="176"/>
    </location>
</feature>
<gene>
    <name evidence="6" type="ORF">Afe05nite_76440</name>
</gene>
<dbReference type="PANTHER" id="PTHR34142">
    <property type="entry name" value="ENDO-BETA-1,4-GLUCANASE A"/>
    <property type="match status" value="1"/>
</dbReference>
<dbReference type="Gene3D" id="3.20.20.80">
    <property type="entry name" value="Glycosidases"/>
    <property type="match status" value="1"/>
</dbReference>
<evidence type="ECO:0000313" key="7">
    <source>
        <dbReference type="Proteomes" id="UP000598174"/>
    </source>
</evidence>
<proteinExistence type="inferred from homology"/>
<protein>
    <recommendedName>
        <fullName evidence="5">Glycoside hydrolase family 5 domain-containing protein</fullName>
    </recommendedName>
</protein>
<organism evidence="6 7">
    <name type="scientific">Paractinoplanes ferrugineus</name>
    <dbReference type="NCBI Taxonomy" id="113564"/>
    <lineage>
        <taxon>Bacteria</taxon>
        <taxon>Bacillati</taxon>
        <taxon>Actinomycetota</taxon>
        <taxon>Actinomycetes</taxon>
        <taxon>Micromonosporales</taxon>
        <taxon>Micromonosporaceae</taxon>
        <taxon>Paractinoplanes</taxon>
    </lineage>
</organism>
<dbReference type="Pfam" id="PF00150">
    <property type="entry name" value="Cellulase"/>
    <property type="match status" value="1"/>
</dbReference>
<dbReference type="SUPFAM" id="SSF51445">
    <property type="entry name" value="(Trans)glycosidases"/>
    <property type="match status" value="1"/>
</dbReference>
<evidence type="ECO:0000256" key="2">
    <source>
        <dbReference type="ARBA" id="ARBA00023295"/>
    </source>
</evidence>
<evidence type="ECO:0000256" key="4">
    <source>
        <dbReference type="SAM" id="MobiDB-lite"/>
    </source>
</evidence>
<keyword evidence="7" id="KW-1185">Reference proteome</keyword>
<dbReference type="InterPro" id="IPR017853">
    <property type="entry name" value="GH"/>
</dbReference>
<sequence length="391" mass="42639">MSIVIPVVHSGQVRLGVPLVLLVLLLAGCAAPAEPSPPNPPAPIDAVAVKDNQFVDRAGKVLRLRGFNVSGAEYSCLEGAGFFDTPDGRAPDDRQIAAMRAWGRADAVRIPLNEQCWLGLPAAPADFAGQKYRDEVRAFVRRLNAYGFVAVLDLHRSSPGDGKPAQQEQMPDRDHSPQFWRSVATEFRTGAVLFDLFNEPFPYAETDTDRAWACWRDGCTLTSVNTGTPYAAAGLGELVAAVRGTGSTTVLLAGGVHWAESMTRWLKYRPDDPAGQLAASVHAYSFNEYCGTAECFDRDLEPILERVPVLAGEVGPTLKGEGAAFDDDCPARTAKKGGWARDTLDWFDEHGVSWTAWAWNPWGDCWSLTRDWGGEPTPVWGKELRRRLAAA</sequence>
<evidence type="ECO:0000256" key="3">
    <source>
        <dbReference type="RuleBase" id="RU361153"/>
    </source>
</evidence>
<evidence type="ECO:0000259" key="5">
    <source>
        <dbReference type="Pfam" id="PF00150"/>
    </source>
</evidence>
<evidence type="ECO:0000256" key="1">
    <source>
        <dbReference type="ARBA" id="ARBA00022801"/>
    </source>
</evidence>
<reference evidence="6" key="1">
    <citation type="submission" date="2021-01" db="EMBL/GenBank/DDBJ databases">
        <title>Whole genome shotgun sequence of Actinoplanes ferrugineus NBRC 15555.</title>
        <authorList>
            <person name="Komaki H."/>
            <person name="Tamura T."/>
        </authorList>
    </citation>
    <scope>NUCLEOTIDE SEQUENCE</scope>
    <source>
        <strain evidence="6">NBRC 15555</strain>
    </source>
</reference>
<dbReference type="GO" id="GO:0004553">
    <property type="term" value="F:hydrolase activity, hydrolyzing O-glycosyl compounds"/>
    <property type="evidence" value="ECO:0007669"/>
    <property type="project" value="InterPro"/>
</dbReference>
<comment type="similarity">
    <text evidence="3">Belongs to the glycosyl hydrolase 5 (cellulase A) family.</text>
</comment>
<evidence type="ECO:0000313" key="6">
    <source>
        <dbReference type="EMBL" id="GIE15804.1"/>
    </source>
</evidence>
<dbReference type="RefSeq" id="WP_203822158.1">
    <property type="nucleotide sequence ID" value="NZ_BAAABP010000030.1"/>
</dbReference>